<dbReference type="Pfam" id="PF00226">
    <property type="entry name" value="DnaJ"/>
    <property type="match status" value="1"/>
</dbReference>
<dbReference type="SUPFAM" id="SSF49493">
    <property type="entry name" value="HSP40/DnaJ peptide-binding domain"/>
    <property type="match status" value="2"/>
</dbReference>
<gene>
    <name evidence="3" type="ORF">ACA1_024210</name>
</gene>
<name>L8GLM4_ACACF</name>
<dbReference type="PANTHER" id="PTHR24078">
    <property type="entry name" value="DNAJ HOMOLOG SUBFAMILY C MEMBER"/>
    <property type="match status" value="1"/>
</dbReference>
<dbReference type="Pfam" id="PF01556">
    <property type="entry name" value="DnaJ_C"/>
    <property type="match status" value="1"/>
</dbReference>
<dbReference type="OMA" id="MPIRKEG"/>
<dbReference type="Proteomes" id="UP000011083">
    <property type="component" value="Unassembled WGS sequence"/>
</dbReference>
<feature type="domain" description="J" evidence="2">
    <location>
        <begin position="4"/>
        <end position="70"/>
    </location>
</feature>
<organism evidence="3 4">
    <name type="scientific">Acanthamoeba castellanii (strain ATCC 30010 / Neff)</name>
    <dbReference type="NCBI Taxonomy" id="1257118"/>
    <lineage>
        <taxon>Eukaryota</taxon>
        <taxon>Amoebozoa</taxon>
        <taxon>Discosea</taxon>
        <taxon>Longamoebia</taxon>
        <taxon>Centramoebida</taxon>
        <taxon>Acanthamoebidae</taxon>
        <taxon>Acanthamoeba</taxon>
    </lineage>
</organism>
<accession>L8GLM4</accession>
<dbReference type="InterPro" id="IPR002939">
    <property type="entry name" value="DnaJ_C"/>
</dbReference>
<dbReference type="PANTHER" id="PTHR24078:SF553">
    <property type="entry name" value="DNAJ HOMOLOG SUBFAMILY B MEMBER 5"/>
    <property type="match status" value="1"/>
</dbReference>
<dbReference type="GO" id="GO:0005829">
    <property type="term" value="C:cytosol"/>
    <property type="evidence" value="ECO:0007669"/>
    <property type="project" value="TreeGrafter"/>
</dbReference>
<dbReference type="GO" id="GO:0051087">
    <property type="term" value="F:protein-folding chaperone binding"/>
    <property type="evidence" value="ECO:0007669"/>
    <property type="project" value="TreeGrafter"/>
</dbReference>
<dbReference type="EMBL" id="KB008088">
    <property type="protein sequence ID" value="ELR13593.1"/>
    <property type="molecule type" value="Genomic_DNA"/>
</dbReference>
<dbReference type="SMART" id="SM00271">
    <property type="entry name" value="DnaJ"/>
    <property type="match status" value="1"/>
</dbReference>
<protein>
    <submittedName>
        <fullName evidence="3">DnaJ family protein</fullName>
    </submittedName>
</protein>
<proteinExistence type="predicted"/>
<dbReference type="GeneID" id="14914147"/>
<dbReference type="FunFam" id="1.10.287.110:FF:000106">
    <property type="entry name" value="Putative heat shock protein-like protein"/>
    <property type="match status" value="1"/>
</dbReference>
<dbReference type="CDD" id="cd10747">
    <property type="entry name" value="DnaJ_C"/>
    <property type="match status" value="1"/>
</dbReference>
<dbReference type="InterPro" id="IPR036869">
    <property type="entry name" value="J_dom_sf"/>
</dbReference>
<dbReference type="Gene3D" id="2.60.260.20">
    <property type="entry name" value="Urease metallochaperone UreE, N-terminal domain"/>
    <property type="match status" value="2"/>
</dbReference>
<dbReference type="PROSITE" id="PS00636">
    <property type="entry name" value="DNAJ_1"/>
    <property type="match status" value="1"/>
</dbReference>
<dbReference type="PRINTS" id="PR00625">
    <property type="entry name" value="JDOMAIN"/>
</dbReference>
<dbReference type="SUPFAM" id="SSF46565">
    <property type="entry name" value="Chaperone J-domain"/>
    <property type="match status" value="1"/>
</dbReference>
<dbReference type="AlphaFoldDB" id="L8GLM4"/>
<keyword evidence="4" id="KW-1185">Reference proteome</keyword>
<dbReference type="FunFam" id="2.60.260.20:FF:000002">
    <property type="entry name" value="Dnaj homolog subfamily b member"/>
    <property type="match status" value="1"/>
</dbReference>
<keyword evidence="1" id="KW-0143">Chaperone</keyword>
<dbReference type="InterPro" id="IPR001623">
    <property type="entry name" value="DnaJ_domain"/>
</dbReference>
<evidence type="ECO:0000313" key="4">
    <source>
        <dbReference type="Proteomes" id="UP000011083"/>
    </source>
</evidence>
<dbReference type="FunFam" id="2.60.260.20:FF:000006">
    <property type="entry name" value="DnaJ subfamily B member 13"/>
    <property type="match status" value="1"/>
</dbReference>
<dbReference type="RefSeq" id="XP_004335606.1">
    <property type="nucleotide sequence ID" value="XM_004335558.1"/>
</dbReference>
<dbReference type="InterPro" id="IPR051339">
    <property type="entry name" value="DnaJ_subfamily_B"/>
</dbReference>
<dbReference type="InterPro" id="IPR008971">
    <property type="entry name" value="HSP40/DnaJ_pept-bd"/>
</dbReference>
<dbReference type="VEuPathDB" id="AmoebaDB:ACA1_024210"/>
<sequence length="330" mass="36128">MGKDYYAILGIERTASAADIKAAYRKQALKWHPDRNADQKQLAEEKFKEVSEAYEVLSDEKKKDLYDRFGEEGVKAGGAPGGGGASSAHSFNSFRFSRPEDIFSQFFGGSNPFSRSSGRNGGAGGFYGFDAFGEPEGFDSGFGGFPPRPQKAPPIERTFGCTLEELYTGTMKRMKITKTITESGGEKQVIEKILELTVKPGWKEGTKITFAQEGDQAPGIIPADIVFILQQKPHPLFTREKSDLVYTANISLTQALCGAELSIVTLDGRTLNVHLRDVIPPGFSKTVPGEGMPDQKNPEKRGNLVIRFNIQFPTKLTESQKSRLADTLGA</sequence>
<dbReference type="CDD" id="cd06257">
    <property type="entry name" value="DnaJ"/>
    <property type="match status" value="1"/>
</dbReference>
<dbReference type="PROSITE" id="PS50076">
    <property type="entry name" value="DNAJ_2"/>
    <property type="match status" value="1"/>
</dbReference>
<dbReference type="KEGG" id="acan:ACA1_024210"/>
<dbReference type="GO" id="GO:0051082">
    <property type="term" value="F:unfolded protein binding"/>
    <property type="evidence" value="ECO:0007669"/>
    <property type="project" value="InterPro"/>
</dbReference>
<dbReference type="GO" id="GO:0006457">
    <property type="term" value="P:protein folding"/>
    <property type="evidence" value="ECO:0007669"/>
    <property type="project" value="InterPro"/>
</dbReference>
<dbReference type="Gene3D" id="1.10.287.110">
    <property type="entry name" value="DnaJ domain"/>
    <property type="match status" value="1"/>
</dbReference>
<dbReference type="OrthoDB" id="28605at2759"/>
<dbReference type="InterPro" id="IPR018253">
    <property type="entry name" value="DnaJ_domain_CS"/>
</dbReference>
<dbReference type="STRING" id="1257118.L8GLM4"/>
<evidence type="ECO:0000313" key="3">
    <source>
        <dbReference type="EMBL" id="ELR13593.1"/>
    </source>
</evidence>
<evidence type="ECO:0000259" key="2">
    <source>
        <dbReference type="PROSITE" id="PS50076"/>
    </source>
</evidence>
<reference evidence="3 4" key="1">
    <citation type="journal article" date="2013" name="Genome Biol.">
        <title>Genome of Acanthamoeba castellanii highlights extensive lateral gene transfer and early evolution of tyrosine kinase signaling.</title>
        <authorList>
            <person name="Clarke M."/>
            <person name="Lohan A.J."/>
            <person name="Liu B."/>
            <person name="Lagkouvardos I."/>
            <person name="Roy S."/>
            <person name="Zafar N."/>
            <person name="Bertelli C."/>
            <person name="Schilde C."/>
            <person name="Kianianmomeni A."/>
            <person name="Burglin T.R."/>
            <person name="Frech C."/>
            <person name="Turcotte B."/>
            <person name="Kopec K.O."/>
            <person name="Synnott J.M."/>
            <person name="Choo C."/>
            <person name="Paponov I."/>
            <person name="Finkler A."/>
            <person name="Soon Heng Tan C."/>
            <person name="Hutchins A.P."/>
            <person name="Weinmeier T."/>
            <person name="Rattei T."/>
            <person name="Chu J.S."/>
            <person name="Gimenez G."/>
            <person name="Irimia M."/>
            <person name="Rigden D.J."/>
            <person name="Fitzpatrick D.A."/>
            <person name="Lorenzo-Morales J."/>
            <person name="Bateman A."/>
            <person name="Chiu C.H."/>
            <person name="Tang P."/>
            <person name="Hegemann P."/>
            <person name="Fromm H."/>
            <person name="Raoult D."/>
            <person name="Greub G."/>
            <person name="Miranda-Saavedra D."/>
            <person name="Chen N."/>
            <person name="Nash P."/>
            <person name="Ginger M.L."/>
            <person name="Horn M."/>
            <person name="Schaap P."/>
            <person name="Caler L."/>
            <person name="Loftus B."/>
        </authorList>
    </citation>
    <scope>NUCLEOTIDE SEQUENCE [LARGE SCALE GENOMIC DNA]</scope>
    <source>
        <strain evidence="3 4">Neff</strain>
    </source>
</reference>
<evidence type="ECO:0000256" key="1">
    <source>
        <dbReference type="ARBA" id="ARBA00023186"/>
    </source>
</evidence>